<evidence type="ECO:0000313" key="9">
    <source>
        <dbReference type="Proteomes" id="UP000531559"/>
    </source>
</evidence>
<dbReference type="GO" id="GO:0008097">
    <property type="term" value="F:5S rRNA binding"/>
    <property type="evidence" value="ECO:0007669"/>
    <property type="project" value="TreeGrafter"/>
</dbReference>
<dbReference type="GO" id="GO:0000027">
    <property type="term" value="P:ribosomal large subunit assembly"/>
    <property type="evidence" value="ECO:0007669"/>
    <property type="project" value="TreeGrafter"/>
</dbReference>
<keyword evidence="9" id="KW-1185">Reference proteome</keyword>
<feature type="compositionally biased region" description="Basic and acidic residues" evidence="7">
    <location>
        <begin position="198"/>
        <end position="214"/>
    </location>
</feature>
<dbReference type="InterPro" id="IPR011687">
    <property type="entry name" value="Nop53/GLTSCR2"/>
</dbReference>
<dbReference type="Proteomes" id="UP000531559">
    <property type="component" value="Unassembled WGS sequence"/>
</dbReference>
<dbReference type="PANTHER" id="PTHR14211:SF7">
    <property type="entry name" value="RIBOSOME BIOGENESIS PROTEIN NOP53"/>
    <property type="match status" value="1"/>
</dbReference>
<name>A0A7K7WVQ2_9AVES</name>
<sequence length="342" mass="40864">PHSILAHQIPHGKRERRRRELRERGVLPRREQRLRERLQREPLKPPRPRGTEPGRLDPLRDFYDIWADDNPLERPLAGQDAWFLEQTKKQRVKRPERLRKKPSEAPAVEVIAAGGSYNPAFEDHQVLLLRAHEEELRKQKAEEKLEKQLSLPTGTEAPTPEMRFREECEGLLEESDAEGEETEQPEQPEQRAPPPAPPKEKKTEQQRRREKEARAQAARRSREKAARCRRQELFRLRSIRLQVTRWEAELLRRRQARQAKRRVLDARPRRLGRLKYQDPSLEVQLSDELAESLRVLKPEGSVLRDRFKSLQRRNLIEPRERARFKRKYRLKYVEKRAFREVT</sequence>
<comment type="similarity">
    <text evidence="3">Belongs to the NOP53 family.</text>
</comment>
<feature type="non-terminal residue" evidence="8">
    <location>
        <position position="1"/>
    </location>
</feature>
<dbReference type="GO" id="GO:0005730">
    <property type="term" value="C:nucleolus"/>
    <property type="evidence" value="ECO:0007669"/>
    <property type="project" value="UniProtKB-SubCell"/>
</dbReference>
<evidence type="ECO:0000256" key="4">
    <source>
        <dbReference type="ARBA" id="ARBA00018339"/>
    </source>
</evidence>
<dbReference type="OrthoDB" id="5072at2759"/>
<evidence type="ECO:0000256" key="7">
    <source>
        <dbReference type="SAM" id="MobiDB-lite"/>
    </source>
</evidence>
<keyword evidence="6" id="KW-0539">Nucleus</keyword>
<feature type="compositionally biased region" description="Acidic residues" evidence="7">
    <location>
        <begin position="169"/>
        <end position="186"/>
    </location>
</feature>
<gene>
    <name evidence="8" type="primary">Nop53</name>
    <name evidence="8" type="ORF">NOTJUL_R14372</name>
</gene>
<organism evidence="8 9">
    <name type="scientific">Nothocercus julius</name>
    <dbReference type="NCBI Taxonomy" id="2585813"/>
    <lineage>
        <taxon>Eukaryota</taxon>
        <taxon>Metazoa</taxon>
        <taxon>Chordata</taxon>
        <taxon>Craniata</taxon>
        <taxon>Vertebrata</taxon>
        <taxon>Euteleostomi</taxon>
        <taxon>Archelosauria</taxon>
        <taxon>Archosauria</taxon>
        <taxon>Dinosauria</taxon>
        <taxon>Saurischia</taxon>
        <taxon>Theropoda</taxon>
        <taxon>Coelurosauria</taxon>
        <taxon>Aves</taxon>
        <taxon>Palaeognathae</taxon>
        <taxon>Tinamiformes</taxon>
        <taxon>Tinamidae</taxon>
        <taxon>Nothocercus</taxon>
    </lineage>
</organism>
<evidence type="ECO:0000256" key="3">
    <source>
        <dbReference type="ARBA" id="ARBA00008838"/>
    </source>
</evidence>
<feature type="region of interest" description="Disordered" evidence="7">
    <location>
        <begin position="1"/>
        <end position="58"/>
    </location>
</feature>
<comment type="subcellular location">
    <subcellularLocation>
        <location evidence="1">Nucleus</location>
        <location evidence="1">Nucleolus</location>
    </subcellularLocation>
    <subcellularLocation>
        <location evidence="2">Nucleus</location>
        <location evidence="2">Nucleoplasm</location>
    </subcellularLocation>
</comment>
<dbReference type="AlphaFoldDB" id="A0A7K7WVQ2"/>
<feature type="region of interest" description="Disordered" evidence="7">
    <location>
        <begin position="139"/>
        <end position="224"/>
    </location>
</feature>
<dbReference type="EMBL" id="VZSV01000567">
    <property type="protein sequence ID" value="NXA57321.1"/>
    <property type="molecule type" value="Genomic_DNA"/>
</dbReference>
<feature type="non-terminal residue" evidence="8">
    <location>
        <position position="342"/>
    </location>
</feature>
<feature type="compositionally biased region" description="Basic and acidic residues" evidence="7">
    <location>
        <begin position="18"/>
        <end position="58"/>
    </location>
</feature>
<evidence type="ECO:0000256" key="5">
    <source>
        <dbReference type="ARBA" id="ARBA00022517"/>
    </source>
</evidence>
<dbReference type="GO" id="GO:0005654">
    <property type="term" value="C:nucleoplasm"/>
    <property type="evidence" value="ECO:0007669"/>
    <property type="project" value="UniProtKB-SubCell"/>
</dbReference>
<dbReference type="GO" id="GO:0006364">
    <property type="term" value="P:rRNA processing"/>
    <property type="evidence" value="ECO:0007669"/>
    <property type="project" value="TreeGrafter"/>
</dbReference>
<comment type="caution">
    <text evidence="8">The sequence shown here is derived from an EMBL/GenBank/DDBJ whole genome shotgun (WGS) entry which is preliminary data.</text>
</comment>
<dbReference type="PIRSF" id="PIRSF017302">
    <property type="entry name" value="Gltscr2"/>
    <property type="match status" value="1"/>
</dbReference>
<evidence type="ECO:0000256" key="2">
    <source>
        <dbReference type="ARBA" id="ARBA00004642"/>
    </source>
</evidence>
<evidence type="ECO:0000256" key="6">
    <source>
        <dbReference type="ARBA" id="ARBA00023242"/>
    </source>
</evidence>
<reference evidence="8 9" key="1">
    <citation type="submission" date="2019-09" db="EMBL/GenBank/DDBJ databases">
        <title>Bird 10,000 Genomes (B10K) Project - Family phase.</title>
        <authorList>
            <person name="Zhang G."/>
        </authorList>
    </citation>
    <scope>NUCLEOTIDE SEQUENCE [LARGE SCALE GENOMIC DNA]</scope>
    <source>
        <strain evidence="8">B10K-MSB-01</strain>
    </source>
</reference>
<proteinExistence type="inferred from homology"/>
<keyword evidence="5" id="KW-0690">Ribosome biogenesis</keyword>
<accession>A0A7K7WVQ2</accession>
<dbReference type="Pfam" id="PF07767">
    <property type="entry name" value="Nop53"/>
    <property type="match status" value="1"/>
</dbReference>
<protein>
    <recommendedName>
        <fullName evidence="4">Ribosome biogenesis protein NOP53</fullName>
    </recommendedName>
</protein>
<evidence type="ECO:0000313" key="8">
    <source>
        <dbReference type="EMBL" id="NXA57321.1"/>
    </source>
</evidence>
<evidence type="ECO:0000256" key="1">
    <source>
        <dbReference type="ARBA" id="ARBA00004604"/>
    </source>
</evidence>
<dbReference type="PANTHER" id="PTHR14211">
    <property type="entry name" value="GLIOMA SUPPRESSOR CANDIDATE REGION GENE 2"/>
    <property type="match status" value="1"/>
</dbReference>